<dbReference type="Gene3D" id="3.20.20.70">
    <property type="entry name" value="Aldolase class I"/>
    <property type="match status" value="2"/>
</dbReference>
<evidence type="ECO:0000256" key="15">
    <source>
        <dbReference type="ARBA" id="ARBA00023291"/>
    </source>
</evidence>
<comment type="cofactor">
    <cofactor evidence="1">
        <name>FMN</name>
        <dbReference type="ChEBI" id="CHEBI:58210"/>
    </cofactor>
</comment>
<dbReference type="CDD" id="cd00713">
    <property type="entry name" value="GltS"/>
    <property type="match status" value="1"/>
</dbReference>
<comment type="caution">
    <text evidence="19">The sequence shown here is derived from an EMBL/GenBank/DDBJ whole genome shotgun (WGS) entry which is preliminary data.</text>
</comment>
<name>A0A367G8S7_9FIRM</name>
<evidence type="ECO:0000256" key="5">
    <source>
        <dbReference type="ARBA" id="ARBA00022605"/>
    </source>
</evidence>
<dbReference type="CDD" id="cd02808">
    <property type="entry name" value="GltS_FMN"/>
    <property type="match status" value="1"/>
</dbReference>
<dbReference type="SUPFAM" id="SSF69336">
    <property type="entry name" value="Alpha subunit of glutamate synthase, C-terminal domain"/>
    <property type="match status" value="1"/>
</dbReference>
<dbReference type="Pfam" id="PF01645">
    <property type="entry name" value="Glu_synthase"/>
    <property type="match status" value="1"/>
</dbReference>
<dbReference type="SUPFAM" id="SSF51395">
    <property type="entry name" value="FMN-linked oxidoreductases"/>
    <property type="match status" value="1"/>
</dbReference>
<dbReference type="Proteomes" id="UP000253208">
    <property type="component" value="Unassembled WGS sequence"/>
</dbReference>
<accession>A0A367G8S7</accession>
<dbReference type="PANTHER" id="PTHR11938">
    <property type="entry name" value="FAD NADPH DEHYDROGENASE/OXIDOREDUCTASE"/>
    <property type="match status" value="1"/>
</dbReference>
<evidence type="ECO:0000256" key="17">
    <source>
        <dbReference type="SAM" id="MobiDB-lite"/>
    </source>
</evidence>
<dbReference type="Pfam" id="PF01493">
    <property type="entry name" value="GXGXG"/>
    <property type="match status" value="1"/>
</dbReference>
<dbReference type="EMBL" id="PSQG01000001">
    <property type="protein sequence ID" value="RCH46444.1"/>
    <property type="molecule type" value="Genomic_DNA"/>
</dbReference>
<evidence type="ECO:0000256" key="14">
    <source>
        <dbReference type="ARBA" id="ARBA00023164"/>
    </source>
</evidence>
<keyword evidence="5" id="KW-0028">Amino-acid biosynthesis</keyword>
<evidence type="ECO:0000256" key="4">
    <source>
        <dbReference type="ARBA" id="ARBA00009716"/>
    </source>
</evidence>
<dbReference type="InterPro" id="IPR036485">
    <property type="entry name" value="Glu_synth_asu_C_sf"/>
</dbReference>
<dbReference type="InterPro" id="IPR029055">
    <property type="entry name" value="Ntn_hydrolases_N"/>
</dbReference>
<evidence type="ECO:0000256" key="8">
    <source>
        <dbReference type="ARBA" id="ARBA00022723"/>
    </source>
</evidence>
<dbReference type="NCBIfam" id="NF008730">
    <property type="entry name" value="PRK11750.1"/>
    <property type="match status" value="1"/>
</dbReference>
<dbReference type="InterPro" id="IPR050711">
    <property type="entry name" value="ET-N_metabolism_enzyme"/>
</dbReference>
<evidence type="ECO:0000256" key="11">
    <source>
        <dbReference type="ARBA" id="ARBA00023002"/>
    </source>
</evidence>
<organism evidence="19 20">
    <name type="scientific">Blautia obeum</name>
    <dbReference type="NCBI Taxonomy" id="40520"/>
    <lineage>
        <taxon>Bacteria</taxon>
        <taxon>Bacillati</taxon>
        <taxon>Bacillota</taxon>
        <taxon>Clostridia</taxon>
        <taxon>Lachnospirales</taxon>
        <taxon>Lachnospiraceae</taxon>
        <taxon>Blautia</taxon>
    </lineage>
</organism>
<dbReference type="SUPFAM" id="SSF56235">
    <property type="entry name" value="N-terminal nucleophile aminohydrolases (Ntn hydrolases)"/>
    <property type="match status" value="1"/>
</dbReference>
<comment type="cofactor">
    <cofactor evidence="2">
        <name>[3Fe-4S] cluster</name>
        <dbReference type="ChEBI" id="CHEBI:21137"/>
    </cofactor>
</comment>
<dbReference type="PANTHER" id="PTHR11938:SF133">
    <property type="entry name" value="GLUTAMATE SYNTHASE (NADH)"/>
    <property type="match status" value="1"/>
</dbReference>
<dbReference type="RefSeq" id="WP_015525746.1">
    <property type="nucleotide sequence ID" value="NZ_PSQG01000001.1"/>
</dbReference>
<evidence type="ECO:0000256" key="3">
    <source>
        <dbReference type="ARBA" id="ARBA00001974"/>
    </source>
</evidence>
<keyword evidence="10" id="KW-0315">Glutamine amidotransferase</keyword>
<dbReference type="InterPro" id="IPR006982">
    <property type="entry name" value="Glu_synth_centr_N"/>
</dbReference>
<keyword evidence="14" id="KW-0314">Glutamate biosynthesis</keyword>
<dbReference type="GO" id="GO:0015930">
    <property type="term" value="F:glutamate synthase activity"/>
    <property type="evidence" value="ECO:0007669"/>
    <property type="project" value="InterPro"/>
</dbReference>
<comment type="similarity">
    <text evidence="4">Belongs to the glutamate synthase family.</text>
</comment>
<dbReference type="CDD" id="cd00982">
    <property type="entry name" value="gltB_C"/>
    <property type="match status" value="1"/>
</dbReference>
<feature type="domain" description="Glutamine amidotransferase type-2" evidence="18">
    <location>
        <begin position="24"/>
        <end position="415"/>
    </location>
</feature>
<keyword evidence="15" id="KW-0003">3Fe-4S</keyword>
<proteinExistence type="inferred from homology"/>
<feature type="compositionally biased region" description="Basic and acidic residues" evidence="17">
    <location>
        <begin position="909"/>
        <end position="919"/>
    </location>
</feature>
<keyword evidence="13" id="KW-0411">Iron-sulfur</keyword>
<evidence type="ECO:0000256" key="6">
    <source>
        <dbReference type="ARBA" id="ARBA00022630"/>
    </source>
</evidence>
<dbReference type="Pfam" id="PF04898">
    <property type="entry name" value="Glu_syn_central"/>
    <property type="match status" value="1"/>
</dbReference>
<comment type="cofactor">
    <cofactor evidence="3">
        <name>FAD</name>
        <dbReference type="ChEBI" id="CHEBI:57692"/>
    </cofactor>
</comment>
<sequence>MRKMREVANQQQGLYRPEFEHDNCGIGAVVNIKGKKTHDTVANALKIVENLEHRAGKDAEGKTGDGVGILLQISHKFFKKVCKKEGFDIGGEREYGVAQLFFPQQEIKRAQAKKMFEIIVEKEGLELLGWRTVPVFPEVLGHKAKECMPCIMQAFVKKPEDVEKGLAFDRMLYIARREFEQSNDNTYVVSMNSRTIVYKGMFLVGQLRTFFGDLQSQDYESAIAVVHSRFSTNTNPSWERAHPNRFIVHNGEINTIRGNADKMLAREENMESPYLKDELHKVLPVVNRNGSDSAMLDNTLEFLVMSGMDLPLAVMITIPEPWANNDTISQEKRDFYQYYATMMEPWDGPASILFSDGDVMGAVLDRNGLRPSRYYITSDGYMILSSEVGVLPVDEEKIVLKERLHPGKMLLVDTVQGRVIDDNELKEKYAKKQPYGEWLDSNLVQLRDIKIPNQRVVEYTPEERARLQKAFGYTYEQYRTSIRNMALNGAESIGAMGHDTPLAVFSKEHYPLFDYFKQLFAQVTNPPIDAIREEIVTSTSVYVGKDGNLLIQKPENCQVLKINNPILTNTDMLKIKNMKKDGFKVVTLSTLYYKSTKLERAIDRLFVEVDKAFREGANILVLSDRGVDENHMPIPSLLAVSAVHQHLVKTKKSTSLALILESGEPREVHHFATLLGYGASAVNPYLALDTIHELIDTHMLDKDYYAAVDDYNHAVISGIVKIASKMGISTIQSYQGSQIFEAIGISQDVIDRYFTGTVSRVGGITLEDIEDNVEKLHSEAFDPLGLATDLTLDSVGAHKMRSQGEEHKYNPRTIHLLQQSTKQGSYEMFKEYTKLVDDEGHGNLRGLLDFKFAKEPIPIDQVESVEDIVKRFKTGAMSYGSISQEAHETLAIAMNHLHGKSNTGEGGESDERLDSAGTDNDRCSAIKQVASGRFGVTSRYLVSAREIQIKMAQGAKPGEGGHLPAKKVYPWIAKTRHSTPGVSLISPPPHHDIYSIEDLAELIYDLKNANKYADISVKLVSEAGVGTVAAGVAKAGAQTVLISGYDGGTGAAPRSSIHNAGLPWELGLAETHQTLIMNGLRNRVRIETDGKLMSGRDVAIAALLGAEEFGFATAPLVTMGCVMMRVCNLDTCPVGVATQNPELRKRFRGKPEYVENFMRFIAQELREYMARLGVATIDEMVGRTDLLTVSDSVQEPHKGKVDLSAILNNPYAGKGKVTFDPKAVYNFNLEKTLDEKVLVKKCAPAIQKGEKVSVDVNVTNTDRAFGTILGSEITRNHKDGLPEDTVTVNCTGAGGQSFGAFIPKGLTLKLTGDSNDYFGKGLSGGKLIVKVPEKAGYKAEENIIVGNVALYGATSGTAFINGVAGERFAVRNSGAVAVVEGVGEHGCEYMTGGRVVVLGKTGKNFAAGMSGGIAYVLDVDNVLYKNLNKAMISIEKVDNKYDKKELRDLIEAHVEATGSEIGKKVLADFDSYLPHFKKLIPDEYKRMITLSAKLEEKGLTSQQAQMEAFYESIGVKH</sequence>
<keyword evidence="8" id="KW-0479">Metal-binding</keyword>
<keyword evidence="12" id="KW-0408">Iron</keyword>
<reference evidence="19 20" key="1">
    <citation type="submission" date="2018-02" db="EMBL/GenBank/DDBJ databases">
        <title>Complete genome sequencing of Faecalibacterium prausnitzii strains isolated from the human gut.</title>
        <authorList>
            <person name="Fitzgerald B.C."/>
            <person name="Shkoporov A.N."/>
            <person name="Ross P.R."/>
            <person name="Hill C."/>
        </authorList>
    </citation>
    <scope>NUCLEOTIDE SEQUENCE [LARGE SCALE GENOMIC DNA]</scope>
    <source>
        <strain evidence="19 20">APC942/31-1</strain>
    </source>
</reference>
<evidence type="ECO:0000256" key="1">
    <source>
        <dbReference type="ARBA" id="ARBA00001917"/>
    </source>
</evidence>
<evidence type="ECO:0000313" key="19">
    <source>
        <dbReference type="EMBL" id="RCH46444.1"/>
    </source>
</evidence>
<dbReference type="Gene3D" id="3.60.20.10">
    <property type="entry name" value="Glutamine Phosphoribosylpyrophosphate, subunit 1, domain 1"/>
    <property type="match status" value="1"/>
</dbReference>
<evidence type="ECO:0000256" key="2">
    <source>
        <dbReference type="ARBA" id="ARBA00001927"/>
    </source>
</evidence>
<dbReference type="PROSITE" id="PS51278">
    <property type="entry name" value="GATASE_TYPE_2"/>
    <property type="match status" value="1"/>
</dbReference>
<dbReference type="GO" id="GO:0019676">
    <property type="term" value="P:ammonia assimilation cycle"/>
    <property type="evidence" value="ECO:0007669"/>
    <property type="project" value="TreeGrafter"/>
</dbReference>
<dbReference type="InterPro" id="IPR017932">
    <property type="entry name" value="GATase_2_dom"/>
</dbReference>
<evidence type="ECO:0000256" key="16">
    <source>
        <dbReference type="ARBA" id="ARBA00029440"/>
    </source>
</evidence>
<dbReference type="InterPro" id="IPR002932">
    <property type="entry name" value="Glu_synthdom"/>
</dbReference>
<dbReference type="InterPro" id="IPR013785">
    <property type="entry name" value="Aldolase_TIM"/>
</dbReference>
<evidence type="ECO:0000256" key="7">
    <source>
        <dbReference type="ARBA" id="ARBA00022643"/>
    </source>
</evidence>
<dbReference type="GO" id="GO:0046872">
    <property type="term" value="F:metal ion binding"/>
    <property type="evidence" value="ECO:0007669"/>
    <property type="project" value="UniProtKB-KW"/>
</dbReference>
<gene>
    <name evidence="19" type="ORF">C4886_00415</name>
</gene>
<evidence type="ECO:0000256" key="10">
    <source>
        <dbReference type="ARBA" id="ARBA00022962"/>
    </source>
</evidence>
<evidence type="ECO:0000259" key="18">
    <source>
        <dbReference type="PROSITE" id="PS51278"/>
    </source>
</evidence>
<dbReference type="Gene3D" id="2.160.20.60">
    <property type="entry name" value="Glutamate synthase, alpha subunit, C-terminal domain"/>
    <property type="match status" value="1"/>
</dbReference>
<dbReference type="FunFam" id="2.160.20.60:FF:000001">
    <property type="entry name" value="Glutamate synthase, large subunit"/>
    <property type="match status" value="1"/>
</dbReference>
<dbReference type="Pfam" id="PF00310">
    <property type="entry name" value="GATase_2"/>
    <property type="match status" value="1"/>
</dbReference>
<keyword evidence="6" id="KW-0285">Flavoprotein</keyword>
<keyword evidence="11" id="KW-0560">Oxidoreductase</keyword>
<keyword evidence="7" id="KW-0288">FMN</keyword>
<dbReference type="FunFam" id="3.60.20.10:FF:000001">
    <property type="entry name" value="Glutamate synthase, large subunit"/>
    <property type="match status" value="1"/>
</dbReference>
<keyword evidence="9" id="KW-0274">FAD</keyword>
<dbReference type="GO" id="GO:0051538">
    <property type="term" value="F:3 iron, 4 sulfur cluster binding"/>
    <property type="evidence" value="ECO:0007669"/>
    <property type="project" value="UniProtKB-KW"/>
</dbReference>
<comment type="pathway">
    <text evidence="16">Amino-acid biosynthesis.</text>
</comment>
<evidence type="ECO:0000256" key="12">
    <source>
        <dbReference type="ARBA" id="ARBA00023004"/>
    </source>
</evidence>
<dbReference type="FunFam" id="3.20.20.70:FF:000031">
    <property type="entry name" value="Glutamate synthase 1 [NADH]"/>
    <property type="match status" value="1"/>
</dbReference>
<dbReference type="GO" id="GO:0006537">
    <property type="term" value="P:glutamate biosynthetic process"/>
    <property type="evidence" value="ECO:0007669"/>
    <property type="project" value="UniProtKB-KW"/>
</dbReference>
<feature type="region of interest" description="Disordered" evidence="17">
    <location>
        <begin position="898"/>
        <end position="919"/>
    </location>
</feature>
<dbReference type="InterPro" id="IPR002489">
    <property type="entry name" value="Glu_synth_asu_C"/>
</dbReference>
<evidence type="ECO:0000313" key="20">
    <source>
        <dbReference type="Proteomes" id="UP000253208"/>
    </source>
</evidence>
<evidence type="ECO:0000256" key="13">
    <source>
        <dbReference type="ARBA" id="ARBA00023014"/>
    </source>
</evidence>
<protein>
    <submittedName>
        <fullName evidence="19">Glutamate synthase large subunit</fullName>
    </submittedName>
</protein>
<evidence type="ECO:0000256" key="9">
    <source>
        <dbReference type="ARBA" id="ARBA00022827"/>
    </source>
</evidence>